<dbReference type="InterPro" id="IPR028971">
    <property type="entry name" value="NAD-GDH_cat"/>
</dbReference>
<dbReference type="EMBL" id="BAUP01000089">
    <property type="protein sequence ID" value="GAJ46396.1"/>
    <property type="molecule type" value="Genomic_DNA"/>
</dbReference>
<comment type="caution">
    <text evidence="4">The sequence shown here is derived from an EMBL/GenBank/DDBJ whole genome shotgun (WGS) entry which is preliminary data.</text>
</comment>
<dbReference type="SUPFAM" id="SSF53223">
    <property type="entry name" value="Aminoacid dehydrogenase-like, N-terminal domain"/>
    <property type="match status" value="1"/>
</dbReference>
<reference evidence="4 5" key="1">
    <citation type="journal article" date="2014" name="FEMS Microbiol. Lett.">
        <title>Draft genome sequences of three Holospora species (Holospora obtusa, Holospora undulata, and Holospora elegans), endonuclear symbiotic bacteria of the ciliate Paramecium caudatum.</title>
        <authorList>
            <person name="Dohra H."/>
            <person name="Tanaka K."/>
            <person name="Suzuki T."/>
            <person name="Fujishima M."/>
            <person name="Suzuki H."/>
        </authorList>
    </citation>
    <scope>NUCLEOTIDE SEQUENCE [LARGE SCALE GENOMIC DNA]</scope>
    <source>
        <strain evidence="4 5">E1</strain>
    </source>
</reference>
<sequence length="734" mass="83654">MCGSNIILTMLFYDTLSFPMTQHPRSWVFSCYHAYMKQIFSSQCIDDGFREGHKDLDFLLSYFIQRFDLNQSSCSDSFILSEKAPYILRVLKSLIDATVRTNLYVPEAKVFTIKIHHDLHNVTEIYRTPGMIELFVFHPDVEGVHLRSSLVSRGGIRLSDREDYRKEAFDLLQTQRLKNAVVVPDGAKAVLRIKENTSSEQGYRLFIQGLLDVMDNLDDQHKPVPAQKVRALDGVDSYLVAAPDKGTASYSGIANEIALRSGFWLKDAFASGGKTGYDHKKLGITSKGTWVSVETHLNHLKRDMEKGEPISIVGVGDMSGDVFGNGLLYSQNIKLLAAFDHRHIFLDPNPDPERSYRERCRLFHLPKSSWMDYDVSVLSPEGKIVPRNSAPVALSPALKKMLTLSCDFITPQDLILALFKIKCDVLWLAGIGTYVIGDQEKIIGDEGNTLLRIPGNKVGAKIIAEGANLGCTQKGRIAFAQAGGIVNIDAIDNCAGVLCSDHEVNFKILFQSIPIDEENRNDILQEVTPEMARDVLNQNYWQNISLYRLQEKHPHLTRSELAVNFLEAKKNLKTHLNKVNFQETHWDSYLLAYFPSLIQEKFFSYILRHVLRQDLLCTILSNHLIDVLPTFWIGRSTDPLQALNLYHVFELSRVRQMVENFRNDTKKVHDYLTLIEEVFGKLCENCFKESLKQYQDFRDELEHSSGDLSSLWKNFNSQCQFIFKDNLTEVEAHH</sequence>
<dbReference type="Gene3D" id="3.40.50.720">
    <property type="entry name" value="NAD(P)-binding Rossmann-like Domain"/>
    <property type="match status" value="1"/>
</dbReference>
<dbReference type="PANTHER" id="PTHR43403">
    <property type="entry name" value="NAD-SPECIFIC GLUTAMATE DEHYDROGENASE"/>
    <property type="match status" value="1"/>
</dbReference>
<dbReference type="InterPro" id="IPR036291">
    <property type="entry name" value="NAD(P)-bd_dom_sf"/>
</dbReference>
<keyword evidence="5" id="KW-1185">Reference proteome</keyword>
<feature type="domain" description="NAD-specific glutamate dehydrogenase C-terminal" evidence="3">
    <location>
        <begin position="555"/>
        <end position="627"/>
    </location>
</feature>
<dbReference type="OrthoDB" id="9758052at2"/>
<proteinExistence type="predicted"/>
<dbReference type="Pfam" id="PF05088">
    <property type="entry name" value="Bac_GDH_CD"/>
    <property type="match status" value="1"/>
</dbReference>
<evidence type="ECO:0000256" key="1">
    <source>
        <dbReference type="ARBA" id="ARBA00023002"/>
    </source>
</evidence>
<protein>
    <submittedName>
        <fullName evidence="4">NAD-specific glutamate dehydrogenase</fullName>
    </submittedName>
</protein>
<evidence type="ECO:0000259" key="2">
    <source>
        <dbReference type="Pfam" id="PF05088"/>
    </source>
</evidence>
<dbReference type="GO" id="GO:0004069">
    <property type="term" value="F:L-aspartate:2-oxoglutarate aminotransferase activity"/>
    <property type="evidence" value="ECO:0007669"/>
    <property type="project" value="InterPro"/>
</dbReference>
<evidence type="ECO:0000313" key="5">
    <source>
        <dbReference type="Proteomes" id="UP000024842"/>
    </source>
</evidence>
<evidence type="ECO:0000313" key="4">
    <source>
        <dbReference type="EMBL" id="GAJ46396.1"/>
    </source>
</evidence>
<organism evidence="4 5">
    <name type="scientific">Holospora elegans E1</name>
    <dbReference type="NCBI Taxonomy" id="1427503"/>
    <lineage>
        <taxon>Bacteria</taxon>
        <taxon>Pseudomonadati</taxon>
        <taxon>Pseudomonadota</taxon>
        <taxon>Alphaproteobacteria</taxon>
        <taxon>Holosporales</taxon>
        <taxon>Holosporaceae</taxon>
        <taxon>Holospora</taxon>
    </lineage>
</organism>
<dbReference type="InterPro" id="IPR046346">
    <property type="entry name" value="Aminoacid_DH-like_N_sf"/>
</dbReference>
<keyword evidence="1" id="KW-0560">Oxidoreductase</keyword>
<dbReference type="SUPFAM" id="SSF51735">
    <property type="entry name" value="NAD(P)-binding Rossmann-fold domains"/>
    <property type="match status" value="1"/>
</dbReference>
<gene>
    <name evidence="4" type="ORF">HE1_00729</name>
</gene>
<dbReference type="Proteomes" id="UP000024842">
    <property type="component" value="Unassembled WGS sequence"/>
</dbReference>
<dbReference type="InterPro" id="IPR048381">
    <property type="entry name" value="GDH_C"/>
</dbReference>
<dbReference type="STRING" id="1427503.HE1_00729"/>
<evidence type="ECO:0000259" key="3">
    <source>
        <dbReference type="Pfam" id="PF21074"/>
    </source>
</evidence>
<name>A0A023DYA5_9PROT</name>
<dbReference type="AlphaFoldDB" id="A0A023DYA5"/>
<dbReference type="PANTHER" id="PTHR43403:SF1">
    <property type="entry name" value="NAD-SPECIFIC GLUTAMATE DEHYDROGENASE"/>
    <property type="match status" value="1"/>
</dbReference>
<dbReference type="GO" id="GO:0006538">
    <property type="term" value="P:L-glutamate catabolic process"/>
    <property type="evidence" value="ECO:0007669"/>
    <property type="project" value="InterPro"/>
</dbReference>
<dbReference type="Pfam" id="PF21074">
    <property type="entry name" value="GDH_C"/>
    <property type="match status" value="1"/>
</dbReference>
<dbReference type="InterPro" id="IPR007780">
    <property type="entry name" value="NAD_Glu_DH_bac"/>
</dbReference>
<feature type="domain" description="NAD-glutamate dehydrogenase catalytic" evidence="2">
    <location>
        <begin position="86"/>
        <end position="546"/>
    </location>
</feature>
<accession>A0A023DYA5</accession>
<dbReference type="GO" id="GO:0004352">
    <property type="term" value="F:glutamate dehydrogenase (NAD+) activity"/>
    <property type="evidence" value="ECO:0007669"/>
    <property type="project" value="InterPro"/>
</dbReference>